<dbReference type="Pfam" id="PF08378">
    <property type="entry name" value="NERD"/>
    <property type="match status" value="1"/>
</dbReference>
<sequence>MAQLIKLQDYISRYQLDLTRYPTQYVRLKRTQWEKVKQQWLSGGEPMAWEHFGEEEEQPKRFSILKRWFAKKRSIQDDMENVDGFQHPISDTEEHGDGPDLSFEPKIIHRPSNLEELKRMFLDQLFQFQIRWASSTLLEQSNVDPRFYRDSFLKTVLQRLPDNYFVFYYPVIKVKNAPIELDVILLSPTECLCITLVEAEEDAFYVGDGERFWTKKIGKRDVKILNPLLQLNRMEMIVNQLFKHHQVEIPIRKILLSRNGYFDRSMSHFNVQYVDKRGYSSWFLHLKYSPSPIKKNQFEAAQAILNSVETAAYPRGIRNGQKSEEQPESGS</sequence>
<dbReference type="Proteomes" id="UP000315753">
    <property type="component" value="Unassembled WGS sequence"/>
</dbReference>
<proteinExistence type="predicted"/>
<dbReference type="EMBL" id="VIGD01000014">
    <property type="protein sequence ID" value="TQE90182.1"/>
    <property type="molecule type" value="Genomic_DNA"/>
</dbReference>
<comment type="caution">
    <text evidence="2">The sequence shown here is derived from an EMBL/GenBank/DDBJ whole genome shotgun (WGS) entry which is preliminary data.</text>
</comment>
<dbReference type="InterPro" id="IPR012397">
    <property type="entry name" value="Pullulanase"/>
</dbReference>
<name>A0A540V095_9BACL</name>
<organism evidence="2 3">
    <name type="scientific">Ureibacillus terrenus</name>
    <dbReference type="NCBI Taxonomy" id="118246"/>
    <lineage>
        <taxon>Bacteria</taxon>
        <taxon>Bacillati</taxon>
        <taxon>Bacillota</taxon>
        <taxon>Bacilli</taxon>
        <taxon>Bacillales</taxon>
        <taxon>Caryophanaceae</taxon>
        <taxon>Ureibacillus</taxon>
    </lineage>
</organism>
<gene>
    <name evidence="2" type="ORF">FKZ59_11060</name>
</gene>
<reference evidence="2 3" key="1">
    <citation type="submission" date="2019-06" db="EMBL/GenBank/DDBJ databases">
        <title>Genome sequence of Ureibacillus terrenus.</title>
        <authorList>
            <person name="Maclea K.S."/>
            <person name="Simoes M."/>
        </authorList>
    </citation>
    <scope>NUCLEOTIDE SEQUENCE [LARGE SCALE GENOMIC DNA]</scope>
    <source>
        <strain evidence="2 3">ATCC BAA-384</strain>
    </source>
</reference>
<dbReference type="RefSeq" id="WP_141602821.1">
    <property type="nucleotide sequence ID" value="NZ_VIGD01000014.1"/>
</dbReference>
<accession>A0A540V095</accession>
<keyword evidence="3" id="KW-1185">Reference proteome</keyword>
<dbReference type="PIRSF" id="PIRSF012560">
    <property type="entry name" value="Pullulanase"/>
    <property type="match status" value="1"/>
</dbReference>
<dbReference type="AlphaFoldDB" id="A0A540V095"/>
<evidence type="ECO:0000313" key="2">
    <source>
        <dbReference type="EMBL" id="TQE90182.1"/>
    </source>
</evidence>
<evidence type="ECO:0000259" key="1">
    <source>
        <dbReference type="Pfam" id="PF08378"/>
    </source>
</evidence>
<feature type="domain" description="NERD" evidence="1">
    <location>
        <begin position="156"/>
        <end position="255"/>
    </location>
</feature>
<protein>
    <submittedName>
        <fullName evidence="2">NERD domain-containing protein</fullName>
    </submittedName>
</protein>
<dbReference type="OrthoDB" id="2433183at2"/>
<evidence type="ECO:0000313" key="3">
    <source>
        <dbReference type="Proteomes" id="UP000315753"/>
    </source>
</evidence>
<dbReference type="InterPro" id="IPR011528">
    <property type="entry name" value="NERD"/>
</dbReference>